<sequence>MAGLLVEKEIRYLHEAVSDPARPFVAILGGVKVSDKIKLISTLLGRVDRVVIGGAMAYTLLKAKGAAVGKSLVEEDQ</sequence>
<evidence type="ECO:0000256" key="4">
    <source>
        <dbReference type="ARBA" id="ARBA00022741"/>
    </source>
</evidence>
<dbReference type="EC" id="2.7.2.3" evidence="2"/>
<comment type="caution">
    <text evidence="7">The sequence shown here is derived from an EMBL/GenBank/DDBJ whole genome shotgun (WGS) entry which is preliminary data.</text>
</comment>
<dbReference type="GO" id="GO:0005524">
    <property type="term" value="F:ATP binding"/>
    <property type="evidence" value="ECO:0007669"/>
    <property type="project" value="UniProtKB-KW"/>
</dbReference>
<dbReference type="AlphaFoldDB" id="A0A0F9EZ54"/>
<dbReference type="InterPro" id="IPR015824">
    <property type="entry name" value="Phosphoglycerate_kinase_N"/>
</dbReference>
<keyword evidence="3" id="KW-0808">Transferase</keyword>
<keyword evidence="4" id="KW-0547">Nucleotide-binding</keyword>
<proteinExistence type="predicted"/>
<protein>
    <recommendedName>
        <fullName evidence="2">phosphoglycerate kinase</fullName>
        <ecNumber evidence="2">2.7.2.3</ecNumber>
    </recommendedName>
</protein>
<dbReference type="PANTHER" id="PTHR11406:SF23">
    <property type="entry name" value="PHOSPHOGLYCERATE KINASE 1, CHLOROPLASTIC-RELATED"/>
    <property type="match status" value="1"/>
</dbReference>
<evidence type="ECO:0000256" key="3">
    <source>
        <dbReference type="ARBA" id="ARBA00022679"/>
    </source>
</evidence>
<dbReference type="InterPro" id="IPR001576">
    <property type="entry name" value="Phosphoglycerate_kinase"/>
</dbReference>
<accession>A0A0F9EZ54</accession>
<dbReference type="InterPro" id="IPR036043">
    <property type="entry name" value="Phosphoglycerate_kinase_sf"/>
</dbReference>
<name>A0A0F9EZ54_9ZZZZ</name>
<evidence type="ECO:0000313" key="7">
    <source>
        <dbReference type="EMBL" id="KKL71501.1"/>
    </source>
</evidence>
<evidence type="ECO:0000256" key="2">
    <source>
        <dbReference type="ARBA" id="ARBA00013061"/>
    </source>
</evidence>
<dbReference type="GO" id="GO:0006096">
    <property type="term" value="P:glycolytic process"/>
    <property type="evidence" value="ECO:0007669"/>
    <property type="project" value="InterPro"/>
</dbReference>
<dbReference type="GO" id="GO:0004618">
    <property type="term" value="F:phosphoglycerate kinase activity"/>
    <property type="evidence" value="ECO:0007669"/>
    <property type="project" value="UniProtKB-EC"/>
</dbReference>
<evidence type="ECO:0000256" key="6">
    <source>
        <dbReference type="ARBA" id="ARBA00022840"/>
    </source>
</evidence>
<dbReference type="SUPFAM" id="SSF53748">
    <property type="entry name" value="Phosphoglycerate kinase"/>
    <property type="match status" value="1"/>
</dbReference>
<evidence type="ECO:0000256" key="5">
    <source>
        <dbReference type="ARBA" id="ARBA00022777"/>
    </source>
</evidence>
<dbReference type="GO" id="GO:0006094">
    <property type="term" value="P:gluconeogenesis"/>
    <property type="evidence" value="ECO:0007669"/>
    <property type="project" value="TreeGrafter"/>
</dbReference>
<keyword evidence="6" id="KW-0067">ATP-binding</keyword>
<dbReference type="GO" id="GO:0043531">
    <property type="term" value="F:ADP binding"/>
    <property type="evidence" value="ECO:0007669"/>
    <property type="project" value="TreeGrafter"/>
</dbReference>
<reference evidence="7" key="1">
    <citation type="journal article" date="2015" name="Nature">
        <title>Complex archaea that bridge the gap between prokaryotes and eukaryotes.</title>
        <authorList>
            <person name="Spang A."/>
            <person name="Saw J.H."/>
            <person name="Jorgensen S.L."/>
            <person name="Zaremba-Niedzwiedzka K."/>
            <person name="Martijn J."/>
            <person name="Lind A.E."/>
            <person name="van Eijk R."/>
            <person name="Schleper C."/>
            <person name="Guy L."/>
            <person name="Ettema T.J."/>
        </authorList>
    </citation>
    <scope>NUCLEOTIDE SEQUENCE</scope>
</reference>
<dbReference type="GO" id="GO:0005829">
    <property type="term" value="C:cytosol"/>
    <property type="evidence" value="ECO:0007669"/>
    <property type="project" value="TreeGrafter"/>
</dbReference>
<comment type="catalytic activity">
    <reaction evidence="1">
        <text>(2R)-3-phosphoglycerate + ATP = (2R)-3-phospho-glyceroyl phosphate + ADP</text>
        <dbReference type="Rhea" id="RHEA:14801"/>
        <dbReference type="ChEBI" id="CHEBI:30616"/>
        <dbReference type="ChEBI" id="CHEBI:57604"/>
        <dbReference type="ChEBI" id="CHEBI:58272"/>
        <dbReference type="ChEBI" id="CHEBI:456216"/>
        <dbReference type="EC" id="2.7.2.3"/>
    </reaction>
</comment>
<keyword evidence="5" id="KW-0418">Kinase</keyword>
<dbReference type="EMBL" id="LAZR01025572">
    <property type="protein sequence ID" value="KKL71501.1"/>
    <property type="molecule type" value="Genomic_DNA"/>
</dbReference>
<dbReference type="Pfam" id="PF00162">
    <property type="entry name" value="PGK"/>
    <property type="match status" value="1"/>
</dbReference>
<evidence type="ECO:0000256" key="1">
    <source>
        <dbReference type="ARBA" id="ARBA00000642"/>
    </source>
</evidence>
<feature type="non-terminal residue" evidence="7">
    <location>
        <position position="77"/>
    </location>
</feature>
<gene>
    <name evidence="7" type="ORF">LCGC14_2094250</name>
</gene>
<organism evidence="7">
    <name type="scientific">marine sediment metagenome</name>
    <dbReference type="NCBI Taxonomy" id="412755"/>
    <lineage>
        <taxon>unclassified sequences</taxon>
        <taxon>metagenomes</taxon>
        <taxon>ecological metagenomes</taxon>
    </lineage>
</organism>
<dbReference type="PRINTS" id="PR00477">
    <property type="entry name" value="PHGLYCKINASE"/>
</dbReference>
<dbReference type="Gene3D" id="3.40.50.1260">
    <property type="entry name" value="Phosphoglycerate kinase, N-terminal domain"/>
    <property type="match status" value="1"/>
</dbReference>
<dbReference type="PANTHER" id="PTHR11406">
    <property type="entry name" value="PHOSPHOGLYCERATE KINASE"/>
    <property type="match status" value="1"/>
</dbReference>